<name>A0A2S8FDJ1_9BACT</name>
<evidence type="ECO:0000313" key="4">
    <source>
        <dbReference type="EMBL" id="PQO43221.1"/>
    </source>
</evidence>
<dbReference type="OrthoDB" id="278494at2"/>
<accession>A0A2S8FDJ1</accession>
<organism evidence="3 6">
    <name type="scientific">Blastopirellula marina</name>
    <dbReference type="NCBI Taxonomy" id="124"/>
    <lineage>
        <taxon>Bacteria</taxon>
        <taxon>Pseudomonadati</taxon>
        <taxon>Planctomycetota</taxon>
        <taxon>Planctomycetia</taxon>
        <taxon>Pirellulales</taxon>
        <taxon>Pirellulaceae</taxon>
        <taxon>Blastopirellula</taxon>
    </lineage>
</organism>
<protein>
    <recommendedName>
        <fullName evidence="2">DUF1559 domain-containing protein</fullName>
    </recommendedName>
</protein>
<dbReference type="PROSITE" id="PS51257">
    <property type="entry name" value="PROKAR_LIPOPROTEIN"/>
    <property type="match status" value="1"/>
</dbReference>
<dbReference type="RefSeq" id="WP_105338434.1">
    <property type="nucleotide sequence ID" value="NZ_PUHZ01000024.1"/>
</dbReference>
<evidence type="ECO:0000259" key="2">
    <source>
        <dbReference type="Pfam" id="PF07596"/>
    </source>
</evidence>
<proteinExistence type="predicted"/>
<sequence>MNRYAPSNDWSHKPLGGLAISVLLMLAACSCSYDGVSDQVELETIATSISNYRRTYHDFPPIVVTDVNGQPLHSWRVLILPMMGANAFYSEYDFDSAWNSDKNVDLRDGTRRSDNAENPIPSSAGRNYLARESPHMLETIFVALTYGPLREETYQQGNKTPETGHYLPAGEPFVILEIKVSGIHWMEPRDVKMNLSSFPDWNDVSEVRERIIRSVEISQSGRQIREHDETLAFLDSLRERYLTAPPP</sequence>
<evidence type="ECO:0000313" key="6">
    <source>
        <dbReference type="Proteomes" id="UP000239388"/>
    </source>
</evidence>
<evidence type="ECO:0000313" key="5">
    <source>
        <dbReference type="Proteomes" id="UP000237819"/>
    </source>
</evidence>
<dbReference type="Pfam" id="PF07596">
    <property type="entry name" value="SBP_bac_10"/>
    <property type="match status" value="1"/>
</dbReference>
<evidence type="ECO:0000256" key="1">
    <source>
        <dbReference type="SAM" id="MobiDB-lite"/>
    </source>
</evidence>
<gene>
    <name evidence="4" type="ORF">C5Y93_26335</name>
    <name evidence="3" type="ORF">C5Y98_21725</name>
</gene>
<dbReference type="Proteomes" id="UP000239388">
    <property type="component" value="Unassembled WGS sequence"/>
</dbReference>
<feature type="region of interest" description="Disordered" evidence="1">
    <location>
        <begin position="105"/>
        <end position="128"/>
    </location>
</feature>
<reference evidence="5 6" key="1">
    <citation type="submission" date="2018-02" db="EMBL/GenBank/DDBJ databases">
        <title>Comparative genomes isolates from brazilian mangrove.</title>
        <authorList>
            <person name="Araujo J.E."/>
            <person name="Taketani R.G."/>
            <person name="Silva M.C.P."/>
            <person name="Loureco M.V."/>
            <person name="Andreote F.D."/>
        </authorList>
    </citation>
    <scope>NUCLEOTIDE SEQUENCE [LARGE SCALE GENOMIC DNA]</scope>
    <source>
        <strain evidence="3 6">NAP PRIS-MGV</strain>
        <strain evidence="4 5">Nap-Phe MGV</strain>
    </source>
</reference>
<feature type="compositionally biased region" description="Basic and acidic residues" evidence="1">
    <location>
        <begin position="105"/>
        <end position="115"/>
    </location>
</feature>
<dbReference type="EMBL" id="PUIB01000021">
    <property type="protein sequence ID" value="PQO30170.1"/>
    <property type="molecule type" value="Genomic_DNA"/>
</dbReference>
<evidence type="ECO:0000313" key="3">
    <source>
        <dbReference type="EMBL" id="PQO30170.1"/>
    </source>
</evidence>
<dbReference type="AlphaFoldDB" id="A0A2S8FDJ1"/>
<comment type="caution">
    <text evidence="3">The sequence shown here is derived from an EMBL/GenBank/DDBJ whole genome shotgun (WGS) entry which is preliminary data.</text>
</comment>
<feature type="domain" description="DUF1559" evidence="2">
    <location>
        <begin position="42"/>
        <end position="113"/>
    </location>
</feature>
<dbReference type="Proteomes" id="UP000237819">
    <property type="component" value="Unassembled WGS sequence"/>
</dbReference>
<dbReference type="EMBL" id="PUHZ01000024">
    <property type="protein sequence ID" value="PQO43221.1"/>
    <property type="molecule type" value="Genomic_DNA"/>
</dbReference>
<dbReference type="InterPro" id="IPR011453">
    <property type="entry name" value="DUF1559"/>
</dbReference>